<dbReference type="Proteomes" id="UP001499987">
    <property type="component" value="Unassembled WGS sequence"/>
</dbReference>
<gene>
    <name evidence="2" type="ORF">GCM10009663_12170</name>
</gene>
<feature type="domain" description="N-acetyltransferase" evidence="1">
    <location>
        <begin position="176"/>
        <end position="305"/>
    </location>
</feature>
<sequence>MLRPITGPDEVELFNRLPYLFNHEIAGDLASGRRRAELLWTALDADGRLLARAGWWCPPGSTEPLLLDVLDHLPGHRATAEALLRHALAAVVPEGAVPPKYTRFLPAGWRADPAVRAAVDGPLAVVERLGAVPFVERLRLEWRAGTPVPSPTGRLRFRPAAGEAEVVDLCTGILSGTLDAHSRDDLARMTAREAAQFQYDEEFAHYATPRAWWRVAESAGTGEPVGLVIAARNAYRPIVAYLGVLPAHRGRGLAEELLAEGTRVLAEAGADTVRASTDVGNTPMAAAFGRAGYTVFEHEYVMAWG</sequence>
<organism evidence="2 3">
    <name type="scientific">Kitasatospora arboriphila</name>
    <dbReference type="NCBI Taxonomy" id="258052"/>
    <lineage>
        <taxon>Bacteria</taxon>
        <taxon>Bacillati</taxon>
        <taxon>Actinomycetota</taxon>
        <taxon>Actinomycetes</taxon>
        <taxon>Kitasatosporales</taxon>
        <taxon>Streptomycetaceae</taxon>
        <taxon>Kitasatospora</taxon>
    </lineage>
</organism>
<accession>A0ABN1TD13</accession>
<dbReference type="InterPro" id="IPR000182">
    <property type="entry name" value="GNAT_dom"/>
</dbReference>
<evidence type="ECO:0000313" key="3">
    <source>
        <dbReference type="Proteomes" id="UP001499987"/>
    </source>
</evidence>
<dbReference type="RefSeq" id="WP_344622443.1">
    <property type="nucleotide sequence ID" value="NZ_BAAALD010000007.1"/>
</dbReference>
<dbReference type="InterPro" id="IPR016181">
    <property type="entry name" value="Acyl_CoA_acyltransferase"/>
</dbReference>
<dbReference type="EMBL" id="BAAALD010000007">
    <property type="protein sequence ID" value="GAA1073588.1"/>
    <property type="molecule type" value="Genomic_DNA"/>
</dbReference>
<dbReference type="Pfam" id="PF00583">
    <property type="entry name" value="Acetyltransf_1"/>
    <property type="match status" value="1"/>
</dbReference>
<evidence type="ECO:0000259" key="1">
    <source>
        <dbReference type="PROSITE" id="PS51186"/>
    </source>
</evidence>
<dbReference type="SUPFAM" id="SSF55729">
    <property type="entry name" value="Acyl-CoA N-acyltransferases (Nat)"/>
    <property type="match status" value="1"/>
</dbReference>
<proteinExistence type="predicted"/>
<dbReference type="CDD" id="cd04301">
    <property type="entry name" value="NAT_SF"/>
    <property type="match status" value="1"/>
</dbReference>
<dbReference type="PROSITE" id="PS51186">
    <property type="entry name" value="GNAT"/>
    <property type="match status" value="1"/>
</dbReference>
<name>A0ABN1TD13_9ACTN</name>
<evidence type="ECO:0000313" key="2">
    <source>
        <dbReference type="EMBL" id="GAA1073588.1"/>
    </source>
</evidence>
<protein>
    <submittedName>
        <fullName evidence="2">GNAT family N-acetyltransferase</fullName>
    </submittedName>
</protein>
<reference evidence="2 3" key="1">
    <citation type="journal article" date="2019" name="Int. J. Syst. Evol. Microbiol.">
        <title>The Global Catalogue of Microorganisms (GCM) 10K type strain sequencing project: providing services to taxonomists for standard genome sequencing and annotation.</title>
        <authorList>
            <consortium name="The Broad Institute Genomics Platform"/>
            <consortium name="The Broad Institute Genome Sequencing Center for Infectious Disease"/>
            <person name="Wu L."/>
            <person name="Ma J."/>
        </authorList>
    </citation>
    <scope>NUCLEOTIDE SEQUENCE [LARGE SCALE GENOMIC DNA]</scope>
    <source>
        <strain evidence="2 3">JCM 13002</strain>
    </source>
</reference>
<comment type="caution">
    <text evidence="2">The sequence shown here is derived from an EMBL/GenBank/DDBJ whole genome shotgun (WGS) entry which is preliminary data.</text>
</comment>
<keyword evidence="3" id="KW-1185">Reference proteome</keyword>
<dbReference type="Gene3D" id="3.40.630.30">
    <property type="match status" value="1"/>
</dbReference>